<dbReference type="InParanoid" id="A8WQG7"/>
<proteinExistence type="predicted"/>
<dbReference type="WormBase" id="CBG01532">
    <property type="protein sequence ID" value="CBP47411"/>
    <property type="gene ID" value="WBGene00024757"/>
</dbReference>
<dbReference type="AlphaFoldDB" id="A8WQG7"/>
<keyword evidence="8" id="KW-1185">Reference proteome</keyword>
<dbReference type="CTD" id="8577357"/>
<gene>
    <name evidence="7 9" type="ORF">CBG01532</name>
    <name evidence="7" type="ORF">CBG_01532</name>
</gene>
<feature type="transmembrane region" description="Helical" evidence="5">
    <location>
        <begin position="146"/>
        <end position="167"/>
    </location>
</feature>
<dbReference type="Pfam" id="PF04789">
    <property type="entry name" value="DUF621"/>
    <property type="match status" value="1"/>
</dbReference>
<name>A8WQG7_CAEBR</name>
<dbReference type="PANTHER" id="PTHR31406">
    <property type="entry name" value="PROTEIN CBG06702-RELATED"/>
    <property type="match status" value="1"/>
</dbReference>
<keyword evidence="2 5" id="KW-0812">Transmembrane</keyword>
<dbReference type="HOGENOM" id="CLU_071393_0_0_1"/>
<dbReference type="RefSeq" id="XP_002635361.1">
    <property type="nucleotide sequence ID" value="XM_002635315.1"/>
</dbReference>
<evidence type="ECO:0000313" key="8">
    <source>
        <dbReference type="Proteomes" id="UP000008549"/>
    </source>
</evidence>
<organism evidence="7 8">
    <name type="scientific">Caenorhabditis briggsae</name>
    <dbReference type="NCBI Taxonomy" id="6238"/>
    <lineage>
        <taxon>Eukaryota</taxon>
        <taxon>Metazoa</taxon>
        <taxon>Ecdysozoa</taxon>
        <taxon>Nematoda</taxon>
        <taxon>Chromadorea</taxon>
        <taxon>Rhabditida</taxon>
        <taxon>Rhabditina</taxon>
        <taxon>Rhabditomorpha</taxon>
        <taxon>Rhabditoidea</taxon>
        <taxon>Rhabditidae</taxon>
        <taxon>Peloderinae</taxon>
        <taxon>Caenorhabditis</taxon>
    </lineage>
</organism>
<keyword evidence="4 5" id="KW-0472">Membrane</keyword>
<comment type="subcellular location">
    <subcellularLocation>
        <location evidence="1">Membrane</location>
    </subcellularLocation>
</comment>
<dbReference type="eggNOG" id="ENOG502THAD">
    <property type="taxonomic scope" value="Eukaryota"/>
</dbReference>
<dbReference type="OMA" id="IMITLRI"/>
<evidence type="ECO:0000313" key="9">
    <source>
        <dbReference type="WormBase" id="CBG01532"/>
    </source>
</evidence>
<dbReference type="InterPro" id="IPR006874">
    <property type="entry name" value="DUF621"/>
</dbReference>
<dbReference type="Proteomes" id="UP000008549">
    <property type="component" value="Unassembled WGS sequence"/>
</dbReference>
<sequence length="240" mass="27590">MRFFWFLTQLTISIFFLSAGNLLIHVPATLSLLSKEARSSAMFITVSFLIDFCHYSILFSNLIIAIQRGFVFFSDYYSEKLFDQPIIYIWLALVWMFSLVIEYVLVTSNCRYQFEEHSRHILLRCSSSSFFLMSVTPVGIRIVDTLLQIVIPFVIFVIYIMITLRIFLLKQSALSKNEFLILKQASFVFVAFQMEIFAGAATPSFFFFTSKEIRKLVSTKVSAASSQSGSNVQVRGLRTL</sequence>
<dbReference type="GeneID" id="8577357"/>
<evidence type="ECO:0000256" key="2">
    <source>
        <dbReference type="ARBA" id="ARBA00022692"/>
    </source>
</evidence>
<evidence type="ECO:0000256" key="1">
    <source>
        <dbReference type="ARBA" id="ARBA00004370"/>
    </source>
</evidence>
<evidence type="ECO:0000256" key="4">
    <source>
        <dbReference type="ARBA" id="ARBA00023136"/>
    </source>
</evidence>
<dbReference type="EMBL" id="HE601420">
    <property type="protein sequence ID" value="CAP22725.1"/>
    <property type="molecule type" value="Genomic_DNA"/>
</dbReference>
<dbReference type="Gene3D" id="1.20.1070.10">
    <property type="entry name" value="Rhodopsin 7-helix transmembrane proteins"/>
    <property type="match status" value="1"/>
</dbReference>
<reference evidence="7 8" key="1">
    <citation type="journal article" date="2003" name="PLoS Biol.">
        <title>The genome sequence of Caenorhabditis briggsae: a platform for comparative genomics.</title>
        <authorList>
            <person name="Stein L.D."/>
            <person name="Bao Z."/>
            <person name="Blasiar D."/>
            <person name="Blumenthal T."/>
            <person name="Brent M.R."/>
            <person name="Chen N."/>
            <person name="Chinwalla A."/>
            <person name="Clarke L."/>
            <person name="Clee C."/>
            <person name="Coghlan A."/>
            <person name="Coulson A."/>
            <person name="D'Eustachio P."/>
            <person name="Fitch D.H."/>
            <person name="Fulton L.A."/>
            <person name="Fulton R.E."/>
            <person name="Griffiths-Jones S."/>
            <person name="Harris T.W."/>
            <person name="Hillier L.W."/>
            <person name="Kamath R."/>
            <person name="Kuwabara P.E."/>
            <person name="Mardis E.R."/>
            <person name="Marra M.A."/>
            <person name="Miner T.L."/>
            <person name="Minx P."/>
            <person name="Mullikin J.C."/>
            <person name="Plumb R.W."/>
            <person name="Rogers J."/>
            <person name="Schein J.E."/>
            <person name="Sohrmann M."/>
            <person name="Spieth J."/>
            <person name="Stajich J.E."/>
            <person name="Wei C."/>
            <person name="Willey D."/>
            <person name="Wilson R.K."/>
            <person name="Durbin R."/>
            <person name="Waterston R.H."/>
        </authorList>
    </citation>
    <scope>NUCLEOTIDE SEQUENCE [LARGE SCALE GENOMIC DNA]</scope>
    <source>
        <strain evidence="7 8">AF16</strain>
    </source>
</reference>
<keyword evidence="3 5" id="KW-1133">Transmembrane helix</keyword>
<evidence type="ECO:0000256" key="5">
    <source>
        <dbReference type="SAM" id="Phobius"/>
    </source>
</evidence>
<reference evidence="7 8" key="2">
    <citation type="journal article" date="2011" name="PLoS Genet.">
        <title>Caenorhabditis briggsae recombinant inbred line genotypes reveal inter-strain incompatibility and the evolution of recombination.</title>
        <authorList>
            <person name="Ross J.A."/>
            <person name="Koboldt D.C."/>
            <person name="Staisch J.E."/>
            <person name="Chamberlin H.M."/>
            <person name="Gupta B.P."/>
            <person name="Miller R.D."/>
            <person name="Baird S.E."/>
            <person name="Haag E.S."/>
        </authorList>
    </citation>
    <scope>NUCLEOTIDE SEQUENCE [LARGE SCALE GENOMIC DNA]</scope>
    <source>
        <strain evidence="7 8">AF16</strain>
    </source>
</reference>
<feature type="transmembrane region" description="Helical" evidence="5">
    <location>
        <begin position="42"/>
        <end position="66"/>
    </location>
</feature>
<accession>A8WQG7</accession>
<feature type="non-terminal residue" evidence="7">
    <location>
        <position position="1"/>
    </location>
</feature>
<dbReference type="PANTHER" id="PTHR31406:SF1">
    <property type="entry name" value="G-PROTEIN COUPLED RECEPTORS FAMILY 1 PROFILE DOMAIN-CONTAINING PROTEIN-RELATED"/>
    <property type="match status" value="1"/>
</dbReference>
<dbReference type="InterPro" id="IPR017452">
    <property type="entry name" value="GPCR_Rhodpsn_7TM"/>
</dbReference>
<evidence type="ECO:0000313" key="7">
    <source>
        <dbReference type="EMBL" id="CAP22725.1"/>
    </source>
</evidence>
<dbReference type="STRING" id="6238.A8WQG7"/>
<protein>
    <submittedName>
        <fullName evidence="7">Protein CBG01532</fullName>
    </submittedName>
</protein>
<dbReference type="GO" id="GO:0016020">
    <property type="term" value="C:membrane"/>
    <property type="evidence" value="ECO:0007669"/>
    <property type="project" value="UniProtKB-SubCell"/>
</dbReference>
<feature type="transmembrane region" description="Helical" evidence="5">
    <location>
        <begin position="121"/>
        <end position="140"/>
    </location>
</feature>
<feature type="domain" description="G-protein coupled receptors family 1 profile" evidence="6">
    <location>
        <begin position="1"/>
        <end position="240"/>
    </location>
</feature>
<feature type="transmembrane region" description="Helical" evidence="5">
    <location>
        <begin position="86"/>
        <end position="109"/>
    </location>
</feature>
<dbReference type="KEGG" id="cbr:CBG_01532"/>
<evidence type="ECO:0000256" key="3">
    <source>
        <dbReference type="ARBA" id="ARBA00022989"/>
    </source>
</evidence>
<dbReference type="FunCoup" id="A8WQG7">
    <property type="interactions" value="1"/>
</dbReference>
<feature type="transmembrane region" description="Helical" evidence="5">
    <location>
        <begin position="6"/>
        <end position="30"/>
    </location>
</feature>
<feature type="non-terminal residue" evidence="7">
    <location>
        <position position="240"/>
    </location>
</feature>
<evidence type="ECO:0000259" key="6">
    <source>
        <dbReference type="PROSITE" id="PS50262"/>
    </source>
</evidence>
<dbReference type="PROSITE" id="PS50262">
    <property type="entry name" value="G_PROTEIN_RECEP_F1_2"/>
    <property type="match status" value="1"/>
</dbReference>
<feature type="transmembrane region" description="Helical" evidence="5">
    <location>
        <begin position="187"/>
        <end position="208"/>
    </location>
</feature>